<dbReference type="CDD" id="cd09917">
    <property type="entry name" value="F-box_SF"/>
    <property type="match status" value="1"/>
</dbReference>
<dbReference type="SUPFAM" id="SSF81383">
    <property type="entry name" value="F-box domain"/>
    <property type="match status" value="1"/>
</dbReference>
<organism evidence="1 2">
    <name type="scientific">Lepraria finkii</name>
    <dbReference type="NCBI Taxonomy" id="1340010"/>
    <lineage>
        <taxon>Eukaryota</taxon>
        <taxon>Fungi</taxon>
        <taxon>Dikarya</taxon>
        <taxon>Ascomycota</taxon>
        <taxon>Pezizomycotina</taxon>
        <taxon>Lecanoromycetes</taxon>
        <taxon>OSLEUM clade</taxon>
        <taxon>Lecanoromycetidae</taxon>
        <taxon>Lecanorales</taxon>
        <taxon>Lecanorineae</taxon>
        <taxon>Stereocaulaceae</taxon>
        <taxon>Lepraria</taxon>
    </lineage>
</organism>
<gene>
    <name evidence="1" type="ORF">ABVK25_000620</name>
</gene>
<evidence type="ECO:0008006" key="3">
    <source>
        <dbReference type="Google" id="ProtNLM"/>
    </source>
</evidence>
<proteinExistence type="predicted"/>
<dbReference type="InterPro" id="IPR036047">
    <property type="entry name" value="F-box-like_dom_sf"/>
</dbReference>
<accession>A0ABR4BNM4</accession>
<comment type="caution">
    <text evidence="1">The sequence shown here is derived from an EMBL/GenBank/DDBJ whole genome shotgun (WGS) entry which is preliminary data.</text>
</comment>
<evidence type="ECO:0000313" key="1">
    <source>
        <dbReference type="EMBL" id="KAL2059328.1"/>
    </source>
</evidence>
<keyword evidence="2" id="KW-1185">Reference proteome</keyword>
<dbReference type="EMBL" id="JBHFEH010000001">
    <property type="protein sequence ID" value="KAL2059328.1"/>
    <property type="molecule type" value="Genomic_DNA"/>
</dbReference>
<protein>
    <recommendedName>
        <fullName evidence="3">F-box domain-containing protein</fullName>
    </recommendedName>
</protein>
<dbReference type="Proteomes" id="UP001590951">
    <property type="component" value="Unassembled WGS sequence"/>
</dbReference>
<evidence type="ECO:0000313" key="2">
    <source>
        <dbReference type="Proteomes" id="UP001590951"/>
    </source>
</evidence>
<sequence>MKLTWRVIEQSGANILTANYKGVVASTKLAMPERWRTMPSAKHFSKLAEETVLQIFSDLAQRDLLTLRSLCHQFARCDWELLYIDLTFSPTDRSVDGFLYVTRHPNFRQHVRNLIYDDTQLVRNLTYRIYFESALPAAYLKSQAQCESAFNEYCRLLRAQQQILDGLSDLLREGLPQLSRLEKLSVIGGPSRSPNCSFKGAARTNSFASTIVGVCYWSYRYKSKCQFLERKDFHDLIKTLSQS</sequence>
<reference evidence="1 2" key="1">
    <citation type="submission" date="2024-09" db="EMBL/GenBank/DDBJ databases">
        <title>Rethinking Asexuality: The Enigmatic Case of Functional Sexual Genes in Lepraria (Stereocaulaceae).</title>
        <authorList>
            <person name="Doellman M."/>
            <person name="Sun Y."/>
            <person name="Barcenas-Pena A."/>
            <person name="Lumbsch H.T."/>
            <person name="Grewe F."/>
        </authorList>
    </citation>
    <scope>NUCLEOTIDE SEQUENCE [LARGE SCALE GENOMIC DNA]</scope>
    <source>
        <strain evidence="1 2">Grewe 0041</strain>
    </source>
</reference>
<name>A0ABR4BNM4_9LECA</name>